<proteinExistence type="predicted"/>
<dbReference type="SUPFAM" id="SSF52172">
    <property type="entry name" value="CheY-like"/>
    <property type="match status" value="1"/>
</dbReference>
<protein>
    <recommendedName>
        <fullName evidence="2">Response regulatory domain-containing protein</fullName>
    </recommendedName>
</protein>
<name>A0A1F4UMJ2_UNCKA</name>
<dbReference type="Gene3D" id="3.40.50.2300">
    <property type="match status" value="1"/>
</dbReference>
<evidence type="ECO:0000313" key="4">
    <source>
        <dbReference type="Proteomes" id="UP000178615"/>
    </source>
</evidence>
<evidence type="ECO:0000259" key="2">
    <source>
        <dbReference type="PROSITE" id="PS50110"/>
    </source>
</evidence>
<evidence type="ECO:0000256" key="1">
    <source>
        <dbReference type="PROSITE-ProRule" id="PRU00169"/>
    </source>
</evidence>
<evidence type="ECO:0000313" key="3">
    <source>
        <dbReference type="EMBL" id="OGC46149.1"/>
    </source>
</evidence>
<organism evidence="3 4">
    <name type="scientific">candidate division WWE3 bacterium RBG_19FT_COMBO_34_6</name>
    <dbReference type="NCBI Taxonomy" id="1802612"/>
    <lineage>
        <taxon>Bacteria</taxon>
        <taxon>Katanobacteria</taxon>
    </lineage>
</organism>
<sequence>MEKALAIVDDNQMVVEALRMHLKNVFPELTIKTFSNGKQILKAMSQDLKVDVVIMDGRLLDGDTGPTYAHEIVMNFPDVVVIGFSNERILKEAFLKMVQKNLF</sequence>
<dbReference type="AlphaFoldDB" id="A0A1F4UMJ2"/>
<comment type="caution">
    <text evidence="3">The sequence shown here is derived from an EMBL/GenBank/DDBJ whole genome shotgun (WGS) entry which is preliminary data.</text>
</comment>
<keyword evidence="1" id="KW-0597">Phosphoprotein</keyword>
<feature type="domain" description="Response regulatory" evidence="2">
    <location>
        <begin position="4"/>
        <end position="103"/>
    </location>
</feature>
<reference evidence="3 4" key="1">
    <citation type="journal article" date="2016" name="Nat. Commun.">
        <title>Thousands of microbial genomes shed light on interconnected biogeochemical processes in an aquifer system.</title>
        <authorList>
            <person name="Anantharaman K."/>
            <person name="Brown C.T."/>
            <person name="Hug L.A."/>
            <person name="Sharon I."/>
            <person name="Castelle C.J."/>
            <person name="Probst A.J."/>
            <person name="Thomas B.C."/>
            <person name="Singh A."/>
            <person name="Wilkins M.J."/>
            <person name="Karaoz U."/>
            <person name="Brodie E.L."/>
            <person name="Williams K.H."/>
            <person name="Hubbard S.S."/>
            <person name="Banfield J.F."/>
        </authorList>
    </citation>
    <scope>NUCLEOTIDE SEQUENCE [LARGE SCALE GENOMIC DNA]</scope>
</reference>
<feature type="modified residue" description="4-aspartylphosphate" evidence="1">
    <location>
        <position position="56"/>
    </location>
</feature>
<dbReference type="Proteomes" id="UP000178615">
    <property type="component" value="Unassembled WGS sequence"/>
</dbReference>
<dbReference type="InterPro" id="IPR001789">
    <property type="entry name" value="Sig_transdc_resp-reg_receiver"/>
</dbReference>
<dbReference type="EMBL" id="MEUV01000012">
    <property type="protein sequence ID" value="OGC46149.1"/>
    <property type="molecule type" value="Genomic_DNA"/>
</dbReference>
<dbReference type="GO" id="GO:0000160">
    <property type="term" value="P:phosphorelay signal transduction system"/>
    <property type="evidence" value="ECO:0007669"/>
    <property type="project" value="InterPro"/>
</dbReference>
<dbReference type="InterPro" id="IPR011006">
    <property type="entry name" value="CheY-like_superfamily"/>
</dbReference>
<dbReference type="PROSITE" id="PS50110">
    <property type="entry name" value="RESPONSE_REGULATORY"/>
    <property type="match status" value="1"/>
</dbReference>
<dbReference type="Pfam" id="PF00072">
    <property type="entry name" value="Response_reg"/>
    <property type="match status" value="1"/>
</dbReference>
<accession>A0A1F4UMJ2</accession>
<gene>
    <name evidence="3" type="ORF">A2V49_01800</name>
</gene>